<dbReference type="Pfam" id="PF00106">
    <property type="entry name" value="adh_short"/>
    <property type="match status" value="1"/>
</dbReference>
<comment type="similarity">
    <text evidence="1 3">Belongs to the short-chain dehydrogenases/reductases (SDR) family.</text>
</comment>
<dbReference type="PANTHER" id="PTHR44169">
    <property type="entry name" value="NADPH-DEPENDENT 1-ACYLDIHYDROXYACETONE PHOSPHATE REDUCTASE"/>
    <property type="match status" value="1"/>
</dbReference>
<evidence type="ECO:0000256" key="1">
    <source>
        <dbReference type="ARBA" id="ARBA00006484"/>
    </source>
</evidence>
<gene>
    <name evidence="4" type="ORF">LX83_003879</name>
</gene>
<dbReference type="Gene3D" id="3.40.50.720">
    <property type="entry name" value="NAD(P)-binding Rossmann-like Domain"/>
    <property type="match status" value="1"/>
</dbReference>
<name>A0AAE3GGL2_9PSEU</name>
<evidence type="ECO:0000256" key="2">
    <source>
        <dbReference type="ARBA" id="ARBA00023002"/>
    </source>
</evidence>
<comment type="caution">
    <text evidence="4">The sequence shown here is derived from an EMBL/GenBank/DDBJ whole genome shotgun (WGS) entry which is preliminary data.</text>
</comment>
<dbReference type="InterPro" id="IPR002347">
    <property type="entry name" value="SDR_fam"/>
</dbReference>
<dbReference type="PROSITE" id="PS00061">
    <property type="entry name" value="ADH_SHORT"/>
    <property type="match status" value="1"/>
</dbReference>
<evidence type="ECO:0000313" key="4">
    <source>
        <dbReference type="EMBL" id="MCP2167007.1"/>
    </source>
</evidence>
<accession>A0AAE3GGL2</accession>
<dbReference type="AlphaFoldDB" id="A0AAE3GGL2"/>
<sequence>MRIAGSTALVTGANRGLGRHFAQALLDRGAAKVYATARRPEAVDLTGVTTLALDVTDPDSITSAAARAQDVDLLVNNAGMAAFTDLVTGDLADIRAEVETNFFGPLQVIRAFAPVLASRGGGAVLNVLSALSWAAYPGSGGYAAAKAAAWSMTNTVRLELAAQRTLVTGLVMASTDTDMTAGLDVPKNDPADVVRAALDGIEAGEIEVVADADSARIKAALAEHPSALYPSAYTGQADRAGR</sequence>
<evidence type="ECO:0000313" key="5">
    <source>
        <dbReference type="Proteomes" id="UP001206128"/>
    </source>
</evidence>
<proteinExistence type="inferred from homology"/>
<keyword evidence="5" id="KW-1185">Reference proteome</keyword>
<dbReference type="GO" id="GO:0016491">
    <property type="term" value="F:oxidoreductase activity"/>
    <property type="evidence" value="ECO:0007669"/>
    <property type="project" value="UniProtKB-KW"/>
</dbReference>
<protein>
    <submittedName>
        <fullName evidence="4">Short-chain dehydrogenase</fullName>
    </submittedName>
</protein>
<dbReference type="Proteomes" id="UP001206128">
    <property type="component" value="Unassembled WGS sequence"/>
</dbReference>
<dbReference type="PRINTS" id="PR00080">
    <property type="entry name" value="SDRFAMILY"/>
</dbReference>
<reference evidence="4" key="1">
    <citation type="submission" date="2022-06" db="EMBL/GenBank/DDBJ databases">
        <title>Genomic Encyclopedia of Archaeal and Bacterial Type Strains, Phase II (KMG-II): from individual species to whole genera.</title>
        <authorList>
            <person name="Goeker M."/>
        </authorList>
    </citation>
    <scope>NUCLEOTIDE SEQUENCE</scope>
    <source>
        <strain evidence="4">DSM 43935</strain>
    </source>
</reference>
<dbReference type="InterPro" id="IPR036291">
    <property type="entry name" value="NAD(P)-bd_dom_sf"/>
</dbReference>
<dbReference type="PANTHER" id="PTHR44169:SF6">
    <property type="entry name" value="NADPH-DEPENDENT 1-ACYLDIHYDROXYACETONE PHOSPHATE REDUCTASE"/>
    <property type="match status" value="1"/>
</dbReference>
<dbReference type="SUPFAM" id="SSF51735">
    <property type="entry name" value="NAD(P)-binding Rossmann-fold domains"/>
    <property type="match status" value="1"/>
</dbReference>
<evidence type="ECO:0000256" key="3">
    <source>
        <dbReference type="RuleBase" id="RU000363"/>
    </source>
</evidence>
<dbReference type="EMBL" id="JAMTCK010000008">
    <property type="protein sequence ID" value="MCP2167007.1"/>
    <property type="molecule type" value="Genomic_DNA"/>
</dbReference>
<dbReference type="NCBIfam" id="NF006119">
    <property type="entry name" value="PRK08264.1-5"/>
    <property type="match status" value="1"/>
</dbReference>
<dbReference type="RefSeq" id="WP_253773423.1">
    <property type="nucleotide sequence ID" value="NZ_JAMTCK010000008.1"/>
</dbReference>
<dbReference type="PRINTS" id="PR00081">
    <property type="entry name" value="GDHRDH"/>
</dbReference>
<keyword evidence="2" id="KW-0560">Oxidoreductase</keyword>
<dbReference type="InterPro" id="IPR020904">
    <property type="entry name" value="Sc_DH/Rdtase_CS"/>
</dbReference>
<organism evidence="4 5">
    <name type="scientific">Goodfellowiella coeruleoviolacea</name>
    <dbReference type="NCBI Taxonomy" id="334858"/>
    <lineage>
        <taxon>Bacteria</taxon>
        <taxon>Bacillati</taxon>
        <taxon>Actinomycetota</taxon>
        <taxon>Actinomycetes</taxon>
        <taxon>Pseudonocardiales</taxon>
        <taxon>Pseudonocardiaceae</taxon>
        <taxon>Goodfellowiella</taxon>
    </lineage>
</organism>